<evidence type="ECO:0000256" key="9">
    <source>
        <dbReference type="SAM" id="SignalP"/>
    </source>
</evidence>
<evidence type="ECO:0000256" key="6">
    <source>
        <dbReference type="ARBA" id="ARBA00023295"/>
    </source>
</evidence>
<evidence type="ECO:0000313" key="13">
    <source>
        <dbReference type="Proteomes" id="UP000887226"/>
    </source>
</evidence>
<evidence type="ECO:0000259" key="10">
    <source>
        <dbReference type="Pfam" id="PF00728"/>
    </source>
</evidence>
<dbReference type="GO" id="GO:0005975">
    <property type="term" value="P:carbohydrate metabolic process"/>
    <property type="evidence" value="ECO:0007669"/>
    <property type="project" value="InterPro"/>
</dbReference>
<dbReference type="PIRSF" id="PIRSF001093">
    <property type="entry name" value="B-hxosamndse_ab_euk"/>
    <property type="match status" value="1"/>
</dbReference>
<dbReference type="PRINTS" id="PR00738">
    <property type="entry name" value="GLHYDRLASE20"/>
</dbReference>
<sequence length="598" mass="66659">MHSSSIVVVTALVLNTHIVHAIWPAPRSFSTGNTVLWIDPTIEVTYNGKKAWGAHQLWGPAFNSEHILDTQETPFGANAAGTISSDSVAFSAIPRALASMFKYGLIPWKLHPRNELSQFEPAADASKTFVTSLCITQKCPQNNFKPLAGEVDESYNLTISKEGEATIDAISAYGILHGLTSFIQLFYEHSKGGQYIAVAPVSIADAPKFKHRGLNLDVARNWYPVPDILRQIDALAWNKFNRLHIHMSDSQSWPMDIPSLPLLSRKGAYSPGLTYSPSDMRQIQSYAALRGVEVYIEFDMPGHTTSIAHGYPDLIAAANALPWETYCAEPPCGSLQLGNPAVPVFLQKLFDDVLPRVKPYSAYFHTGGDEVNKNTYLLDPTVKSSDYKVLQPLIQKFVDRNHDQIRKVGLTPVVWEEMLLDWNLTLPKDVVVQSWLSDESVGAIAKKGYKVLAGNYNYWYLDCGHGQWLNFDNGQSFQNFYPFNDYCSPLKNWRLVYAYDPLAGVAIEDQHLVLGGEVHMWSEQTDPVNLDSMLWPRVCAAGETLWSGRHDSQGNNRSQVDAAPRLAEFRERMVARGIRAGPVQMVYCTQGNGTTCSL</sequence>
<dbReference type="Pfam" id="PF00728">
    <property type="entry name" value="Glyco_hydro_20"/>
    <property type="match status" value="1"/>
</dbReference>
<keyword evidence="4 7" id="KW-0378">Hydrolase</keyword>
<evidence type="ECO:0000256" key="8">
    <source>
        <dbReference type="PIRSR" id="PIRSR001093-1"/>
    </source>
</evidence>
<dbReference type="PANTHER" id="PTHR22600:SF58">
    <property type="entry name" value="BETA-HEXOSAMINIDASE"/>
    <property type="match status" value="1"/>
</dbReference>
<protein>
    <recommendedName>
        <fullName evidence="7">Beta-hexosaminidase</fullName>
        <ecNumber evidence="7">3.2.1.52</ecNumber>
    </recommendedName>
</protein>
<dbReference type="InterPro" id="IPR029019">
    <property type="entry name" value="HEX_eukaryotic_N"/>
</dbReference>
<feature type="chain" id="PRO_5040388560" description="Beta-hexosaminidase" evidence="9">
    <location>
        <begin position="22"/>
        <end position="598"/>
    </location>
</feature>
<dbReference type="Gene3D" id="3.20.20.80">
    <property type="entry name" value="Glycosidases"/>
    <property type="match status" value="1"/>
</dbReference>
<organism evidence="12 13">
    <name type="scientific">Calycina marina</name>
    <dbReference type="NCBI Taxonomy" id="1763456"/>
    <lineage>
        <taxon>Eukaryota</taxon>
        <taxon>Fungi</taxon>
        <taxon>Dikarya</taxon>
        <taxon>Ascomycota</taxon>
        <taxon>Pezizomycotina</taxon>
        <taxon>Leotiomycetes</taxon>
        <taxon>Helotiales</taxon>
        <taxon>Pezizellaceae</taxon>
        <taxon>Calycina</taxon>
    </lineage>
</organism>
<feature type="active site" description="Proton donor" evidence="8">
    <location>
        <position position="370"/>
    </location>
</feature>
<reference evidence="12" key="1">
    <citation type="journal article" date="2021" name="IMA Fungus">
        <title>Genomic characterization of three marine fungi, including Emericellopsis atlantica sp. nov. with signatures of a generalist lifestyle and marine biomass degradation.</title>
        <authorList>
            <person name="Hagestad O.C."/>
            <person name="Hou L."/>
            <person name="Andersen J.H."/>
            <person name="Hansen E.H."/>
            <person name="Altermark B."/>
            <person name="Li C."/>
            <person name="Kuhnert E."/>
            <person name="Cox R.J."/>
            <person name="Crous P.W."/>
            <person name="Spatafora J.W."/>
            <person name="Lail K."/>
            <person name="Amirebrahimi M."/>
            <person name="Lipzen A."/>
            <person name="Pangilinan J."/>
            <person name="Andreopoulos W."/>
            <person name="Hayes R.D."/>
            <person name="Ng V."/>
            <person name="Grigoriev I.V."/>
            <person name="Jackson S.A."/>
            <person name="Sutton T.D.S."/>
            <person name="Dobson A.D.W."/>
            <person name="Rama T."/>
        </authorList>
    </citation>
    <scope>NUCLEOTIDE SEQUENCE</scope>
    <source>
        <strain evidence="12">TRa3180A</strain>
    </source>
</reference>
<dbReference type="Pfam" id="PF14845">
    <property type="entry name" value="Glycohydro_20b2"/>
    <property type="match status" value="1"/>
</dbReference>
<dbReference type="GO" id="GO:0016020">
    <property type="term" value="C:membrane"/>
    <property type="evidence" value="ECO:0007669"/>
    <property type="project" value="TreeGrafter"/>
</dbReference>
<accession>A0A9P7Z171</accession>
<keyword evidence="5" id="KW-0325">Glycoprotein</keyword>
<feature type="domain" description="Glycoside hydrolase family 20 catalytic" evidence="10">
    <location>
        <begin position="209"/>
        <end position="548"/>
    </location>
</feature>
<dbReference type="GO" id="GO:0030203">
    <property type="term" value="P:glycosaminoglycan metabolic process"/>
    <property type="evidence" value="ECO:0007669"/>
    <property type="project" value="TreeGrafter"/>
</dbReference>
<dbReference type="InterPro" id="IPR015883">
    <property type="entry name" value="Glyco_hydro_20_cat"/>
</dbReference>
<gene>
    <name evidence="12" type="ORF">BJ878DRAFT_142348</name>
</gene>
<dbReference type="InterPro" id="IPR017853">
    <property type="entry name" value="GH"/>
</dbReference>
<dbReference type="SUPFAM" id="SSF55545">
    <property type="entry name" value="beta-N-acetylhexosaminidase-like domain"/>
    <property type="match status" value="1"/>
</dbReference>
<feature type="domain" description="Beta-hexosaminidase eukaryotic type N-terminal" evidence="11">
    <location>
        <begin position="22"/>
        <end position="185"/>
    </location>
</feature>
<dbReference type="EC" id="3.2.1.52" evidence="7"/>
<name>A0A9P7Z171_9HELO</name>
<comment type="catalytic activity">
    <reaction evidence="1 7">
        <text>Hydrolysis of terminal non-reducing N-acetyl-D-hexosamine residues in N-acetyl-beta-D-hexosaminides.</text>
        <dbReference type="EC" id="3.2.1.52"/>
    </reaction>
</comment>
<evidence type="ECO:0000313" key="12">
    <source>
        <dbReference type="EMBL" id="KAG9242990.1"/>
    </source>
</evidence>
<keyword evidence="13" id="KW-1185">Reference proteome</keyword>
<dbReference type="FunFam" id="3.20.20.80:FF:000063">
    <property type="entry name" value="Beta-hexosaminidase"/>
    <property type="match status" value="1"/>
</dbReference>
<dbReference type="EMBL" id="MU254016">
    <property type="protein sequence ID" value="KAG9242990.1"/>
    <property type="molecule type" value="Genomic_DNA"/>
</dbReference>
<dbReference type="Gene3D" id="3.30.379.10">
    <property type="entry name" value="Chitobiase/beta-hexosaminidase domain 2-like"/>
    <property type="match status" value="1"/>
</dbReference>
<evidence type="ECO:0000256" key="2">
    <source>
        <dbReference type="ARBA" id="ARBA00006285"/>
    </source>
</evidence>
<evidence type="ECO:0000256" key="1">
    <source>
        <dbReference type="ARBA" id="ARBA00001231"/>
    </source>
</evidence>
<evidence type="ECO:0000259" key="11">
    <source>
        <dbReference type="Pfam" id="PF14845"/>
    </source>
</evidence>
<dbReference type="AlphaFoldDB" id="A0A9P7Z171"/>
<dbReference type="GO" id="GO:0016231">
    <property type="term" value="F:beta-N-acetylglucosaminidase activity"/>
    <property type="evidence" value="ECO:0007669"/>
    <property type="project" value="TreeGrafter"/>
</dbReference>
<keyword evidence="6 7" id="KW-0326">Glycosidase</keyword>
<feature type="signal peptide" evidence="9">
    <location>
        <begin position="1"/>
        <end position="21"/>
    </location>
</feature>
<comment type="caution">
    <text evidence="12">The sequence shown here is derived from an EMBL/GenBank/DDBJ whole genome shotgun (WGS) entry which is preliminary data.</text>
</comment>
<evidence type="ECO:0000256" key="5">
    <source>
        <dbReference type="ARBA" id="ARBA00023180"/>
    </source>
</evidence>
<dbReference type="OrthoDB" id="428480at2759"/>
<dbReference type="PANTHER" id="PTHR22600">
    <property type="entry name" value="BETA-HEXOSAMINIDASE"/>
    <property type="match status" value="1"/>
</dbReference>
<evidence type="ECO:0000256" key="7">
    <source>
        <dbReference type="PIRNR" id="PIRNR001093"/>
    </source>
</evidence>
<dbReference type="SUPFAM" id="SSF51445">
    <property type="entry name" value="(Trans)glycosidases"/>
    <property type="match status" value="1"/>
</dbReference>
<dbReference type="Proteomes" id="UP000887226">
    <property type="component" value="Unassembled WGS sequence"/>
</dbReference>
<evidence type="ECO:0000256" key="3">
    <source>
        <dbReference type="ARBA" id="ARBA00022729"/>
    </source>
</evidence>
<dbReference type="InterPro" id="IPR025705">
    <property type="entry name" value="Beta_hexosaminidase_sua/sub"/>
</dbReference>
<evidence type="ECO:0000256" key="4">
    <source>
        <dbReference type="ARBA" id="ARBA00022801"/>
    </source>
</evidence>
<comment type="similarity">
    <text evidence="2 7">Belongs to the glycosyl hydrolase 20 family.</text>
</comment>
<proteinExistence type="inferred from homology"/>
<dbReference type="CDD" id="cd06562">
    <property type="entry name" value="GH20_HexA_HexB-like"/>
    <property type="match status" value="1"/>
</dbReference>
<keyword evidence="3 9" id="KW-0732">Signal</keyword>
<dbReference type="InterPro" id="IPR029018">
    <property type="entry name" value="Hex-like_dom2"/>
</dbReference>